<dbReference type="PANTHER" id="PTHR40277:SF1">
    <property type="entry name" value="BLL5419 PROTEIN"/>
    <property type="match status" value="1"/>
</dbReference>
<comment type="subcellular location">
    <subcellularLocation>
        <location evidence="1">Cell membrane</location>
        <topology evidence="1">Multi-pass membrane protein</topology>
    </subcellularLocation>
</comment>
<dbReference type="NCBIfam" id="TIGR00374">
    <property type="entry name" value="flippase-like domain"/>
    <property type="match status" value="1"/>
</dbReference>
<keyword evidence="8" id="KW-1185">Reference proteome</keyword>
<dbReference type="PANTHER" id="PTHR40277">
    <property type="entry name" value="BLL5419 PROTEIN"/>
    <property type="match status" value="1"/>
</dbReference>
<dbReference type="InterPro" id="IPR022791">
    <property type="entry name" value="L-PG_synthase/AglD"/>
</dbReference>
<evidence type="ECO:0000256" key="6">
    <source>
        <dbReference type="SAM" id="Phobius"/>
    </source>
</evidence>
<evidence type="ECO:0000256" key="3">
    <source>
        <dbReference type="ARBA" id="ARBA00022692"/>
    </source>
</evidence>
<accession>A0A1Y6CIC1</accession>
<feature type="transmembrane region" description="Helical" evidence="6">
    <location>
        <begin position="126"/>
        <end position="147"/>
    </location>
</feature>
<dbReference type="Pfam" id="PF03706">
    <property type="entry name" value="LPG_synthase_TM"/>
    <property type="match status" value="1"/>
</dbReference>
<keyword evidence="5 6" id="KW-0472">Membrane</keyword>
<organism evidence="7 8">
    <name type="scientific">Pseudobacteriovorax antillogorgiicola</name>
    <dbReference type="NCBI Taxonomy" id="1513793"/>
    <lineage>
        <taxon>Bacteria</taxon>
        <taxon>Pseudomonadati</taxon>
        <taxon>Bdellovibrionota</taxon>
        <taxon>Oligoflexia</taxon>
        <taxon>Oligoflexales</taxon>
        <taxon>Pseudobacteriovoracaceae</taxon>
        <taxon>Pseudobacteriovorax</taxon>
    </lineage>
</organism>
<feature type="transmembrane region" description="Helical" evidence="6">
    <location>
        <begin position="214"/>
        <end position="241"/>
    </location>
</feature>
<dbReference type="OrthoDB" id="8902688at2"/>
<evidence type="ECO:0000256" key="2">
    <source>
        <dbReference type="ARBA" id="ARBA00022475"/>
    </source>
</evidence>
<reference evidence="8" key="1">
    <citation type="submission" date="2017-04" db="EMBL/GenBank/DDBJ databases">
        <authorList>
            <person name="Varghese N."/>
            <person name="Submissions S."/>
        </authorList>
    </citation>
    <scope>NUCLEOTIDE SEQUENCE [LARGE SCALE GENOMIC DNA]</scope>
    <source>
        <strain evidence="8">RKEM611</strain>
    </source>
</reference>
<feature type="transmembrane region" description="Helical" evidence="6">
    <location>
        <begin position="35"/>
        <end position="56"/>
    </location>
</feature>
<name>A0A1Y6CIC1_9BACT</name>
<evidence type="ECO:0000256" key="4">
    <source>
        <dbReference type="ARBA" id="ARBA00022989"/>
    </source>
</evidence>
<sequence>MKSLVINTLKIAIAFGLITYLIRTDQLDFSQMGKVFSMPSLGITMFLFWIVGPLLLGSFRWRLLLHGAGYQITWPRAIRLHLIGFFFNTAMPGAVGGDLIKVLYVIRDNKHMGKTPAIMSVFLDRLIGLSGLFIVGLLVAIASYPIIQGQAALISIVITLAVVSLGILAFFAAALYEYRDRDPFDSLLSKPIPGFSPLRKIYGSLRLYRNHRTLILKCLGLSILIQLFSVLVFVLFTRAIIPDQNPQFGTIATIYPVGMFTVALPIAPGGLGVGHVAFDRLFEIIGHSQGASVFNVFLLTQMALNLLGAIPYLSLKKEEPVNEIDTAIKI</sequence>
<keyword evidence="2" id="KW-1003">Cell membrane</keyword>
<evidence type="ECO:0000256" key="5">
    <source>
        <dbReference type="ARBA" id="ARBA00023136"/>
    </source>
</evidence>
<evidence type="ECO:0000313" key="8">
    <source>
        <dbReference type="Proteomes" id="UP000192907"/>
    </source>
</evidence>
<protein>
    <recommendedName>
        <fullName evidence="9">Lysylphosphatidylglycerol synthase TM region</fullName>
    </recommendedName>
</protein>
<feature type="transmembrane region" description="Helical" evidence="6">
    <location>
        <begin position="6"/>
        <end position="23"/>
    </location>
</feature>
<dbReference type="EMBL" id="FWZT01000023">
    <property type="protein sequence ID" value="SMF66332.1"/>
    <property type="molecule type" value="Genomic_DNA"/>
</dbReference>
<feature type="transmembrane region" description="Helical" evidence="6">
    <location>
        <begin position="253"/>
        <end position="278"/>
    </location>
</feature>
<keyword evidence="3 6" id="KW-0812">Transmembrane</keyword>
<dbReference type="GO" id="GO:0005886">
    <property type="term" value="C:plasma membrane"/>
    <property type="evidence" value="ECO:0007669"/>
    <property type="project" value="UniProtKB-SubCell"/>
</dbReference>
<dbReference type="Proteomes" id="UP000192907">
    <property type="component" value="Unassembled WGS sequence"/>
</dbReference>
<feature type="transmembrane region" description="Helical" evidence="6">
    <location>
        <begin position="290"/>
        <end position="313"/>
    </location>
</feature>
<dbReference type="STRING" id="1513793.SAMN06296036_12323"/>
<evidence type="ECO:0000313" key="7">
    <source>
        <dbReference type="EMBL" id="SMF66332.1"/>
    </source>
</evidence>
<proteinExistence type="predicted"/>
<feature type="transmembrane region" description="Helical" evidence="6">
    <location>
        <begin position="82"/>
        <end position="106"/>
    </location>
</feature>
<feature type="transmembrane region" description="Helical" evidence="6">
    <location>
        <begin position="153"/>
        <end position="176"/>
    </location>
</feature>
<dbReference type="AlphaFoldDB" id="A0A1Y6CIC1"/>
<gene>
    <name evidence="7" type="ORF">SAMN06296036_12323</name>
</gene>
<dbReference type="RefSeq" id="WP_132323577.1">
    <property type="nucleotide sequence ID" value="NZ_FWZT01000023.1"/>
</dbReference>
<evidence type="ECO:0008006" key="9">
    <source>
        <dbReference type="Google" id="ProtNLM"/>
    </source>
</evidence>
<evidence type="ECO:0000256" key="1">
    <source>
        <dbReference type="ARBA" id="ARBA00004651"/>
    </source>
</evidence>
<keyword evidence="4 6" id="KW-1133">Transmembrane helix</keyword>